<dbReference type="Proteomes" id="UP000664495">
    <property type="component" value="Unassembled WGS sequence"/>
</dbReference>
<comment type="caution">
    <text evidence="2">The sequence shown here is derived from an EMBL/GenBank/DDBJ whole genome shotgun (WGS) entry which is preliminary data.</text>
</comment>
<keyword evidence="1" id="KW-0472">Membrane</keyword>
<evidence type="ECO:0000313" key="3">
    <source>
        <dbReference type="Proteomes" id="UP000664495"/>
    </source>
</evidence>
<dbReference type="RefSeq" id="WP_207106561.1">
    <property type="nucleotide sequence ID" value="NZ_JAFLVR010000001.1"/>
</dbReference>
<organism evidence="2 3">
    <name type="scientific">Candidatus Enterococcus murrayae</name>
    <dbReference type="NCBI Taxonomy" id="2815321"/>
    <lineage>
        <taxon>Bacteria</taxon>
        <taxon>Bacillati</taxon>
        <taxon>Bacillota</taxon>
        <taxon>Bacilli</taxon>
        <taxon>Lactobacillales</taxon>
        <taxon>Enterococcaceae</taxon>
        <taxon>Enterococcus</taxon>
    </lineage>
</organism>
<reference evidence="2 3" key="1">
    <citation type="submission" date="2021-03" db="EMBL/GenBank/DDBJ databases">
        <title>Enterococcal diversity collection.</title>
        <authorList>
            <person name="Gilmore M.S."/>
            <person name="Schwartzman J."/>
            <person name="Van Tyne D."/>
            <person name="Martin M."/>
            <person name="Earl A.M."/>
            <person name="Manson A.L."/>
            <person name="Straub T."/>
            <person name="Salamzade R."/>
            <person name="Saavedra J."/>
            <person name="Lebreton F."/>
            <person name="Prichula J."/>
            <person name="Schaufler K."/>
            <person name="Gaca A."/>
            <person name="Sgardioli B."/>
            <person name="Wagenaar J."/>
            <person name="Strong T."/>
        </authorList>
    </citation>
    <scope>NUCLEOTIDE SEQUENCE [LARGE SCALE GENOMIC DNA]</scope>
    <source>
        <strain evidence="2 3">MJM16</strain>
    </source>
</reference>
<name>A0ABS3HBD2_9ENTE</name>
<keyword evidence="1" id="KW-1133">Transmembrane helix</keyword>
<proteinExistence type="predicted"/>
<protein>
    <recommendedName>
        <fullName evidence="4">Holin</fullName>
    </recommendedName>
</protein>
<dbReference type="EMBL" id="JAFLVR010000001">
    <property type="protein sequence ID" value="MBO0450747.1"/>
    <property type="molecule type" value="Genomic_DNA"/>
</dbReference>
<keyword evidence="3" id="KW-1185">Reference proteome</keyword>
<sequence length="65" mass="7155">MKIDWKTKLTSRKFWLAVVGFVTSILFAFNVDSGSTEKIVGVITSASIMIAYIIGEGLVDSNRND</sequence>
<feature type="transmembrane region" description="Helical" evidence="1">
    <location>
        <begin position="14"/>
        <end position="33"/>
    </location>
</feature>
<accession>A0ABS3HBD2</accession>
<keyword evidence="1" id="KW-0812">Transmembrane</keyword>
<gene>
    <name evidence="2" type="ORF">JZO85_00605</name>
</gene>
<evidence type="ECO:0000256" key="1">
    <source>
        <dbReference type="SAM" id="Phobius"/>
    </source>
</evidence>
<evidence type="ECO:0008006" key="4">
    <source>
        <dbReference type="Google" id="ProtNLM"/>
    </source>
</evidence>
<feature type="transmembrane region" description="Helical" evidence="1">
    <location>
        <begin position="39"/>
        <end position="59"/>
    </location>
</feature>
<evidence type="ECO:0000313" key="2">
    <source>
        <dbReference type="EMBL" id="MBO0450747.1"/>
    </source>
</evidence>